<name>A0A8X6WPQ5_9ARAC</name>
<comment type="caution">
    <text evidence="1">The sequence shown here is derived from an EMBL/GenBank/DDBJ whole genome shotgun (WGS) entry which is preliminary data.</text>
</comment>
<evidence type="ECO:0000313" key="1">
    <source>
        <dbReference type="EMBL" id="GFY39068.1"/>
    </source>
</evidence>
<gene>
    <name evidence="1" type="ORF">TNIN_204361</name>
</gene>
<keyword evidence="2" id="KW-1185">Reference proteome</keyword>
<protein>
    <submittedName>
        <fullName evidence="1">Uncharacterized protein</fullName>
    </submittedName>
</protein>
<organism evidence="1 2">
    <name type="scientific">Trichonephila inaurata madagascariensis</name>
    <dbReference type="NCBI Taxonomy" id="2747483"/>
    <lineage>
        <taxon>Eukaryota</taxon>
        <taxon>Metazoa</taxon>
        <taxon>Ecdysozoa</taxon>
        <taxon>Arthropoda</taxon>
        <taxon>Chelicerata</taxon>
        <taxon>Arachnida</taxon>
        <taxon>Araneae</taxon>
        <taxon>Araneomorphae</taxon>
        <taxon>Entelegynae</taxon>
        <taxon>Araneoidea</taxon>
        <taxon>Nephilidae</taxon>
        <taxon>Trichonephila</taxon>
        <taxon>Trichonephila inaurata</taxon>
    </lineage>
</organism>
<sequence length="126" mass="14572">MSVARLHPREDIVLPGPKSLGTTLPRFSDSNCLLWNLLERHLCLLAPFPALERRLEQTSDLEKKAADSIRTMIVDVPRWFFWEISYIATSNKAWVEEWLNSKLRGWRISVLISPKVHCKEDGADSR</sequence>
<dbReference type="Proteomes" id="UP000886998">
    <property type="component" value="Unassembled WGS sequence"/>
</dbReference>
<proteinExistence type="predicted"/>
<accession>A0A8X6WPQ5</accession>
<dbReference type="AlphaFoldDB" id="A0A8X6WPQ5"/>
<dbReference type="EMBL" id="BMAV01001194">
    <property type="protein sequence ID" value="GFY39068.1"/>
    <property type="molecule type" value="Genomic_DNA"/>
</dbReference>
<evidence type="ECO:0000313" key="2">
    <source>
        <dbReference type="Proteomes" id="UP000886998"/>
    </source>
</evidence>
<reference evidence="1" key="1">
    <citation type="submission" date="2020-08" db="EMBL/GenBank/DDBJ databases">
        <title>Multicomponent nature underlies the extraordinary mechanical properties of spider dragline silk.</title>
        <authorList>
            <person name="Kono N."/>
            <person name="Nakamura H."/>
            <person name="Mori M."/>
            <person name="Yoshida Y."/>
            <person name="Ohtoshi R."/>
            <person name="Malay A.D."/>
            <person name="Moran D.A.P."/>
            <person name="Tomita M."/>
            <person name="Numata K."/>
            <person name="Arakawa K."/>
        </authorList>
    </citation>
    <scope>NUCLEOTIDE SEQUENCE</scope>
</reference>